<sequence>MVELEELRRAAGGALGPAAGERLIADALAGAGVAAAAGVLPSEDLPDLRGLLAPRTGAYGARVPALLEWADPTALLRGDASWTARLASWWSAAAEDGPGARLSVKSPDDADDLASLLSALRAARNISAVSAAAAPTPGTCPPWTWPLRVILLPDASERERTALAERLRGTPLWQACVTEIAPTGRWARASLVVVREGDAEPASAVTATATVVAALRGAAGSAYPPGPGGLRRIAAGFGTTNAAAVDPGADEAEWLVALLAAMTEDLPLDTALDRAARAVGAAPAQLLADPGLLDGTRVRAAVARAAIGLGAGGRAGLERSLRSSETPHGMRPGDLSARRSARILREVHRDRRSQPYRVLRARLTEPGQQAATTAAVLPHTRYELRAWVGRPGRATAEQVLLPVDALPRRGTHQVRIVASELHGSEPDGPEHGGSEPRGPRPDGSEPRPQTSPRPVQLREVRLPADGPSEEAVFAVTTGAPGSAVSVRLTLLHRGRILQSGVLSATVGSTRPPSFELESVVHADTDDLEARVPHDLALTLDRDTSGTPVVTTVTDSVAVEIRSPVELARTVAELAAMLSCPARSPDEYEGYTSPSYEELLISLAKSGSALFRGLFGERTGLVPAVDAAALREARRVSVLAARPEELLPLELVYDRPLRIGGPLGEAGRLCPHAPSLPGAARCATDCPEHASPHVVCPFGFWGASKVIERHVSADRSARMAKDFVLAVGPDVERHTVGFGSLLAAACDRADHNGTRAWTAAVARLRTAFSPAFSTASTWRELAGQAQRLRDGSAPPDGLLLVVHSEKLTEDFHRGMALSIGSDDRLWIRDTLAPLVVAEAAANPLVLLIGCGTAEGLTPLLGAPSRFLDSGAPGVVATLAPVLSRHIIPVAVELVSEIRRLADAPGTGTLLGEALTSARAAALLRGEAWALALVGYGDTDWEVRAR</sequence>
<evidence type="ECO:0000313" key="2">
    <source>
        <dbReference type="EMBL" id="MFC4035029.1"/>
    </source>
</evidence>
<gene>
    <name evidence="2" type="ORF">ACFO3J_26680</name>
</gene>
<evidence type="ECO:0000313" key="3">
    <source>
        <dbReference type="Proteomes" id="UP001595765"/>
    </source>
</evidence>
<keyword evidence="3" id="KW-1185">Reference proteome</keyword>
<name>A0ABV8HSL0_9ACTN</name>
<organism evidence="2 3">
    <name type="scientific">Streptomyces polygonati</name>
    <dbReference type="NCBI Taxonomy" id="1617087"/>
    <lineage>
        <taxon>Bacteria</taxon>
        <taxon>Bacillati</taxon>
        <taxon>Actinomycetota</taxon>
        <taxon>Actinomycetes</taxon>
        <taxon>Kitasatosporales</taxon>
        <taxon>Streptomycetaceae</taxon>
        <taxon>Streptomyces</taxon>
    </lineage>
</organism>
<evidence type="ECO:0008006" key="4">
    <source>
        <dbReference type="Google" id="ProtNLM"/>
    </source>
</evidence>
<reference evidence="3" key="1">
    <citation type="journal article" date="2019" name="Int. J. Syst. Evol. Microbiol.">
        <title>The Global Catalogue of Microorganisms (GCM) 10K type strain sequencing project: providing services to taxonomists for standard genome sequencing and annotation.</title>
        <authorList>
            <consortium name="The Broad Institute Genomics Platform"/>
            <consortium name="The Broad Institute Genome Sequencing Center for Infectious Disease"/>
            <person name="Wu L."/>
            <person name="Ma J."/>
        </authorList>
    </citation>
    <scope>NUCLEOTIDE SEQUENCE [LARGE SCALE GENOMIC DNA]</scope>
    <source>
        <strain evidence="3">CGMCC 4.7237</strain>
    </source>
</reference>
<evidence type="ECO:0000256" key="1">
    <source>
        <dbReference type="SAM" id="MobiDB-lite"/>
    </source>
</evidence>
<dbReference type="EMBL" id="JBHSBB010000019">
    <property type="protein sequence ID" value="MFC4035029.1"/>
    <property type="molecule type" value="Genomic_DNA"/>
</dbReference>
<proteinExistence type="predicted"/>
<accession>A0ABV8HSL0</accession>
<dbReference type="RefSeq" id="WP_386434237.1">
    <property type="nucleotide sequence ID" value="NZ_JBHSBB010000019.1"/>
</dbReference>
<feature type="compositionally biased region" description="Basic and acidic residues" evidence="1">
    <location>
        <begin position="422"/>
        <end position="445"/>
    </location>
</feature>
<feature type="region of interest" description="Disordered" evidence="1">
    <location>
        <begin position="420"/>
        <end position="456"/>
    </location>
</feature>
<dbReference type="Proteomes" id="UP001595765">
    <property type="component" value="Unassembled WGS sequence"/>
</dbReference>
<protein>
    <recommendedName>
        <fullName evidence="4">CHAT domain-containing protein</fullName>
    </recommendedName>
</protein>
<comment type="caution">
    <text evidence="2">The sequence shown here is derived from an EMBL/GenBank/DDBJ whole genome shotgun (WGS) entry which is preliminary data.</text>
</comment>